<keyword evidence="2" id="KW-1185">Reference proteome</keyword>
<dbReference type="Proteomes" id="UP000054549">
    <property type="component" value="Unassembled WGS sequence"/>
</dbReference>
<dbReference type="AlphaFoldDB" id="A0A0C2WQK0"/>
<dbReference type="InParanoid" id="A0A0C2WQK0"/>
<reference evidence="1 2" key="1">
    <citation type="submission" date="2014-04" db="EMBL/GenBank/DDBJ databases">
        <title>Evolutionary Origins and Diversification of the Mycorrhizal Mutualists.</title>
        <authorList>
            <consortium name="DOE Joint Genome Institute"/>
            <consortium name="Mycorrhizal Genomics Consortium"/>
            <person name="Kohler A."/>
            <person name="Kuo A."/>
            <person name="Nagy L.G."/>
            <person name="Floudas D."/>
            <person name="Copeland A."/>
            <person name="Barry K.W."/>
            <person name="Cichocki N."/>
            <person name="Veneault-Fourrey C."/>
            <person name="LaButti K."/>
            <person name="Lindquist E.A."/>
            <person name="Lipzen A."/>
            <person name="Lundell T."/>
            <person name="Morin E."/>
            <person name="Murat C."/>
            <person name="Riley R."/>
            <person name="Ohm R."/>
            <person name="Sun H."/>
            <person name="Tunlid A."/>
            <person name="Henrissat B."/>
            <person name="Grigoriev I.V."/>
            <person name="Hibbett D.S."/>
            <person name="Martin F."/>
        </authorList>
    </citation>
    <scope>NUCLEOTIDE SEQUENCE [LARGE SCALE GENOMIC DNA]</scope>
    <source>
        <strain evidence="1 2">Koide BX008</strain>
    </source>
</reference>
<proteinExistence type="predicted"/>
<dbReference type="HOGENOM" id="CLU_2096265_0_0_1"/>
<dbReference type="EMBL" id="KN818254">
    <property type="protein sequence ID" value="KIL63947.1"/>
    <property type="molecule type" value="Genomic_DNA"/>
</dbReference>
<sequence length="116" mass="12767">MKTIFFFLLEVDFYQPLPALVPEEGMKGSRFSVQRSVGPRILCPYAMTDAPLLTAAMTALIAHVAVQKIVSSSSFLLQGTSRWEDFSLCSESLCSSGRLVRGVHSGIYIVQAEHRA</sequence>
<gene>
    <name evidence="1" type="ORF">M378DRAFT_163907</name>
</gene>
<accession>A0A0C2WQK0</accession>
<organism evidence="1 2">
    <name type="scientific">Amanita muscaria (strain Koide BX008)</name>
    <dbReference type="NCBI Taxonomy" id="946122"/>
    <lineage>
        <taxon>Eukaryota</taxon>
        <taxon>Fungi</taxon>
        <taxon>Dikarya</taxon>
        <taxon>Basidiomycota</taxon>
        <taxon>Agaricomycotina</taxon>
        <taxon>Agaricomycetes</taxon>
        <taxon>Agaricomycetidae</taxon>
        <taxon>Agaricales</taxon>
        <taxon>Pluteineae</taxon>
        <taxon>Amanitaceae</taxon>
        <taxon>Amanita</taxon>
    </lineage>
</organism>
<evidence type="ECO:0000313" key="2">
    <source>
        <dbReference type="Proteomes" id="UP000054549"/>
    </source>
</evidence>
<evidence type="ECO:0000313" key="1">
    <source>
        <dbReference type="EMBL" id="KIL63947.1"/>
    </source>
</evidence>
<name>A0A0C2WQK0_AMAMK</name>
<protein>
    <submittedName>
        <fullName evidence="1">Uncharacterized protein</fullName>
    </submittedName>
</protein>